<keyword evidence="3" id="KW-0732">Signal</keyword>
<keyword evidence="2" id="KW-0406">Ion transport</keyword>
<protein>
    <recommendedName>
        <fullName evidence="4">Outer membrane protein OmpA-like transmembrane domain-containing protein</fullName>
    </recommendedName>
</protein>
<keyword evidence="6" id="KW-1185">Reference proteome</keyword>
<dbReference type="GO" id="GO:0015288">
    <property type="term" value="F:porin activity"/>
    <property type="evidence" value="ECO:0007669"/>
    <property type="project" value="UniProtKB-KW"/>
</dbReference>
<dbReference type="GO" id="GO:0009279">
    <property type="term" value="C:cell outer membrane"/>
    <property type="evidence" value="ECO:0007669"/>
    <property type="project" value="InterPro"/>
</dbReference>
<dbReference type="OrthoDB" id="7620169at2"/>
<name>A0A2T3N539_9GAMM</name>
<feature type="chain" id="PRO_5015703598" description="Outer membrane protein OmpA-like transmembrane domain-containing protein" evidence="3">
    <location>
        <begin position="20"/>
        <end position="199"/>
    </location>
</feature>
<evidence type="ECO:0000313" key="6">
    <source>
        <dbReference type="Proteomes" id="UP000240904"/>
    </source>
</evidence>
<organism evidence="5 6">
    <name type="scientific">Photobacterium lipolyticum</name>
    <dbReference type="NCBI Taxonomy" id="266810"/>
    <lineage>
        <taxon>Bacteria</taxon>
        <taxon>Pseudomonadati</taxon>
        <taxon>Pseudomonadota</taxon>
        <taxon>Gammaproteobacteria</taxon>
        <taxon>Vibrionales</taxon>
        <taxon>Vibrionaceae</taxon>
        <taxon>Photobacterium</taxon>
    </lineage>
</organism>
<keyword evidence="2" id="KW-0813">Transport</keyword>
<feature type="signal peptide" evidence="3">
    <location>
        <begin position="1"/>
        <end position="19"/>
    </location>
</feature>
<evidence type="ECO:0000259" key="4">
    <source>
        <dbReference type="Pfam" id="PF01389"/>
    </source>
</evidence>
<keyword evidence="2" id="KW-0626">Porin</keyword>
<dbReference type="GO" id="GO:0046930">
    <property type="term" value="C:pore complex"/>
    <property type="evidence" value="ECO:0007669"/>
    <property type="project" value="UniProtKB-KW"/>
</dbReference>
<dbReference type="InterPro" id="IPR000498">
    <property type="entry name" value="OmpA-like_TM_dom"/>
</dbReference>
<comment type="caution">
    <text evidence="5">The sequence shown here is derived from an EMBL/GenBank/DDBJ whole genome shotgun (WGS) entry which is preliminary data.</text>
</comment>
<dbReference type="Proteomes" id="UP000240904">
    <property type="component" value="Unassembled WGS sequence"/>
</dbReference>
<dbReference type="AlphaFoldDB" id="A0A2T3N539"/>
<comment type="similarity">
    <text evidence="1">Belongs to the outer membrane OOP (TC 1.B.6) superfamily. OmpA family.</text>
</comment>
<evidence type="ECO:0000256" key="3">
    <source>
        <dbReference type="SAM" id="SignalP"/>
    </source>
</evidence>
<gene>
    <name evidence="5" type="ORF">C9I89_02130</name>
</gene>
<feature type="domain" description="Outer membrane protein OmpA-like transmembrane" evidence="4">
    <location>
        <begin position="20"/>
        <end position="199"/>
    </location>
</feature>
<accession>A0A2T3N539</accession>
<evidence type="ECO:0000256" key="1">
    <source>
        <dbReference type="ARBA" id="ARBA00005710"/>
    </source>
</evidence>
<evidence type="ECO:0000256" key="2">
    <source>
        <dbReference type="ARBA" id="ARBA00023114"/>
    </source>
</evidence>
<dbReference type="InterPro" id="IPR011250">
    <property type="entry name" value="OMP/PagP_B-barrel"/>
</dbReference>
<dbReference type="EMBL" id="PYMC01000001">
    <property type="protein sequence ID" value="PSW07533.1"/>
    <property type="molecule type" value="Genomic_DNA"/>
</dbReference>
<evidence type="ECO:0000313" key="5">
    <source>
        <dbReference type="EMBL" id="PSW07533.1"/>
    </source>
</evidence>
<dbReference type="RefSeq" id="WP_107281685.1">
    <property type="nucleotide sequence ID" value="NZ_PYMC01000001.1"/>
</dbReference>
<dbReference type="SUPFAM" id="SSF56925">
    <property type="entry name" value="OMPA-like"/>
    <property type="match status" value="1"/>
</dbReference>
<dbReference type="Pfam" id="PF01389">
    <property type="entry name" value="OmpA_membrane"/>
    <property type="match status" value="1"/>
</dbReference>
<proteinExistence type="inferred from homology"/>
<reference evidence="5 6" key="1">
    <citation type="submission" date="2018-03" db="EMBL/GenBank/DDBJ databases">
        <title>Whole genome sequencing of Histamine producing bacteria.</title>
        <authorList>
            <person name="Butler K."/>
        </authorList>
    </citation>
    <scope>NUCLEOTIDE SEQUENCE [LARGE SCALE GENOMIC DNA]</scope>
    <source>
        <strain evidence="5 6">DSM 16190</strain>
    </source>
</reference>
<keyword evidence="2" id="KW-0812">Transmembrane</keyword>
<dbReference type="Gene3D" id="2.40.160.20">
    <property type="match status" value="1"/>
</dbReference>
<sequence>MRVKALVLAAALLPTTSFAETYIGFSVGQGQFRGTELNASGYGQTFMDVEVDIDKSSIAGSLYAGYQFNPFFAIELTAGGIDAINVDSVSVGRMMYVAAAPKVSYPLGRNFQIFGKWGLAQFSAETIINAGAWGDYTTDDSVTSQMFSLGAEYALNNSVAVRVSWDYLRPELELGSYNGISANVATDINIFSAGLNYKF</sequence>